<evidence type="ECO:0000313" key="3">
    <source>
        <dbReference type="Proteomes" id="UP000239589"/>
    </source>
</evidence>
<proteinExistence type="predicted"/>
<name>A0A2S6CP86_9CYAN</name>
<dbReference type="Pfam" id="PF07693">
    <property type="entry name" value="KAP_NTPase"/>
    <property type="match status" value="1"/>
</dbReference>
<protein>
    <submittedName>
        <fullName evidence="2">AAA family ATPase</fullName>
    </submittedName>
</protein>
<gene>
    <name evidence="2" type="ORF">CUN59_20210</name>
</gene>
<evidence type="ECO:0000313" key="2">
    <source>
        <dbReference type="EMBL" id="PPJ61564.1"/>
    </source>
</evidence>
<dbReference type="Proteomes" id="UP000239589">
    <property type="component" value="Unassembled WGS sequence"/>
</dbReference>
<dbReference type="OrthoDB" id="477505at2"/>
<dbReference type="Gene3D" id="3.40.50.300">
    <property type="entry name" value="P-loop containing nucleotide triphosphate hydrolases"/>
    <property type="match status" value="1"/>
</dbReference>
<dbReference type="SUPFAM" id="SSF52540">
    <property type="entry name" value="P-loop containing nucleoside triphosphate hydrolases"/>
    <property type="match status" value="1"/>
</dbReference>
<sequence length="432" mass="49836">MATNRIDAFQKAFRNLQLQPLVTMEETADFRVPYGDDLIAELEQRVLDCNHYTNQLIFAGHRGCGKSTLLAEFAREFDDNYLTIFFSISDLIETTAINHINILFAIAVQIMDKAEEQKIEIDANKKQRFFNWFQERTEIEESKIGAELEVGFDFWSFLKSKLKAEASIREVIETKFKRDFRDLIDTLNLIATEVSLACKKEIVVIIDDLDKLDLAAIESIFLKNIKALLQPNFFVIYTIPIATIRDGVLKKHIEDETSNPIFVMPVLKVYPKGESHKDEAQPVNATIAKLQQILRKRIDSTLLADDILLEIALSSGGVIRELVRIAQKCCSLVLVKLRQKARKLEPIDDVQIDATILQQSLDILRNDMTITLSKTDREILQQTYTNYRPDDPKQQEFLDLLHNVYVIEYKNAESWYDLHPLVIKQLKLEELI</sequence>
<evidence type="ECO:0000259" key="1">
    <source>
        <dbReference type="Pfam" id="PF07693"/>
    </source>
</evidence>
<organism evidence="2 3">
    <name type="scientific">Cuspidothrix issatschenkoi CHARLIE-1</name>
    <dbReference type="NCBI Taxonomy" id="2052836"/>
    <lineage>
        <taxon>Bacteria</taxon>
        <taxon>Bacillati</taxon>
        <taxon>Cyanobacteriota</taxon>
        <taxon>Cyanophyceae</taxon>
        <taxon>Nostocales</taxon>
        <taxon>Aphanizomenonaceae</taxon>
        <taxon>Cuspidothrix</taxon>
    </lineage>
</organism>
<dbReference type="EMBL" id="PGEM01000205">
    <property type="protein sequence ID" value="PPJ61564.1"/>
    <property type="molecule type" value="Genomic_DNA"/>
</dbReference>
<dbReference type="InterPro" id="IPR011646">
    <property type="entry name" value="KAP_P-loop"/>
</dbReference>
<dbReference type="RefSeq" id="WP_104389508.1">
    <property type="nucleotide sequence ID" value="NZ_PGEM01000205.1"/>
</dbReference>
<accession>A0A2S6CP86</accession>
<reference evidence="2 3" key="1">
    <citation type="submission" date="2018-02" db="EMBL/GenBank/DDBJ databases">
        <title>Discovery of a pederin family compound in a non-symbiotic bloom-forming cyanobacterium.</title>
        <authorList>
            <person name="Kust A."/>
            <person name="Mares J."/>
            <person name="Jokela J."/>
            <person name="Urajova P."/>
            <person name="Hajek J."/>
            <person name="Saurav K."/>
            <person name="Voracova K."/>
            <person name="Fewer D.P."/>
            <person name="Haapaniemi E."/>
            <person name="Permi P."/>
            <person name="Rehakova K."/>
            <person name="Sivonen K."/>
            <person name="Hrouzek P."/>
        </authorList>
    </citation>
    <scope>NUCLEOTIDE SEQUENCE [LARGE SCALE GENOMIC DNA]</scope>
    <source>
        <strain evidence="2 3">CHARLIE-1</strain>
    </source>
</reference>
<keyword evidence="3" id="KW-1185">Reference proteome</keyword>
<dbReference type="AlphaFoldDB" id="A0A2S6CP86"/>
<dbReference type="InterPro" id="IPR027417">
    <property type="entry name" value="P-loop_NTPase"/>
</dbReference>
<feature type="domain" description="KAP NTPase" evidence="1">
    <location>
        <begin position="60"/>
        <end position="236"/>
    </location>
</feature>
<comment type="caution">
    <text evidence="2">The sequence shown here is derived from an EMBL/GenBank/DDBJ whole genome shotgun (WGS) entry which is preliminary data.</text>
</comment>